<reference evidence="2" key="1">
    <citation type="submission" date="2020-04" db="EMBL/GenBank/DDBJ databases">
        <title>Hybrid Assembly of Korean Phytophthora infestans isolates.</title>
        <authorList>
            <person name="Prokchorchik M."/>
            <person name="Lee Y."/>
            <person name="Seo J."/>
            <person name="Cho J.-H."/>
            <person name="Park Y.-E."/>
            <person name="Jang D.-C."/>
            <person name="Im J.-S."/>
            <person name="Choi J.-G."/>
            <person name="Park H.-J."/>
            <person name="Lee G.-B."/>
            <person name="Lee Y.-G."/>
            <person name="Hong S.-Y."/>
            <person name="Cho K."/>
            <person name="Sohn K.H."/>
        </authorList>
    </citation>
    <scope>NUCLEOTIDE SEQUENCE</scope>
    <source>
        <strain evidence="2">KR_1_A1</strain>
    </source>
</reference>
<proteinExistence type="predicted"/>
<evidence type="ECO:0000256" key="1">
    <source>
        <dbReference type="SAM" id="MobiDB-lite"/>
    </source>
</evidence>
<evidence type="ECO:0000313" key="3">
    <source>
        <dbReference type="Proteomes" id="UP000602510"/>
    </source>
</evidence>
<comment type="caution">
    <text evidence="2">The sequence shown here is derived from an EMBL/GenBank/DDBJ whole genome shotgun (WGS) entry which is preliminary data.</text>
</comment>
<evidence type="ECO:0000313" key="2">
    <source>
        <dbReference type="EMBL" id="KAF4030320.1"/>
    </source>
</evidence>
<name>A0A833WE33_PHYIN</name>
<sequence>MNSLSMCSPTLCWPLQTQTSGLSDTRALFGATKNRIFIGELMLSAWRIYEDESGDNMWSLRDVLRDEKLKAIKFPSASGSSFTITSSDSSGQRQRQTQHAAHASF</sequence>
<dbReference type="AlphaFoldDB" id="A0A833WE33"/>
<gene>
    <name evidence="2" type="ORF">GN244_ATG17898</name>
</gene>
<organism evidence="2 3">
    <name type="scientific">Phytophthora infestans</name>
    <name type="common">Potato late blight agent</name>
    <name type="synonym">Botrytis infestans</name>
    <dbReference type="NCBI Taxonomy" id="4787"/>
    <lineage>
        <taxon>Eukaryota</taxon>
        <taxon>Sar</taxon>
        <taxon>Stramenopiles</taxon>
        <taxon>Oomycota</taxon>
        <taxon>Peronosporomycetes</taxon>
        <taxon>Peronosporales</taxon>
        <taxon>Peronosporaceae</taxon>
        <taxon>Phytophthora</taxon>
    </lineage>
</organism>
<keyword evidence="3" id="KW-1185">Reference proteome</keyword>
<protein>
    <submittedName>
        <fullName evidence="2">Uncharacterized protein</fullName>
    </submittedName>
</protein>
<feature type="region of interest" description="Disordered" evidence="1">
    <location>
        <begin position="78"/>
        <end position="105"/>
    </location>
</feature>
<dbReference type="EMBL" id="WSZM01000695">
    <property type="protein sequence ID" value="KAF4030320.1"/>
    <property type="molecule type" value="Genomic_DNA"/>
</dbReference>
<accession>A0A833WE33</accession>
<dbReference type="Proteomes" id="UP000602510">
    <property type="component" value="Unassembled WGS sequence"/>
</dbReference>